<dbReference type="OrthoDB" id="6771182at2759"/>
<reference evidence="1" key="1">
    <citation type="submission" date="2019-08" db="EMBL/GenBank/DDBJ databases">
        <title>The genome of the North American firefly Photinus pyralis.</title>
        <authorList>
            <consortium name="Photinus pyralis genome working group"/>
            <person name="Fallon T.R."/>
            <person name="Sander Lower S.E."/>
            <person name="Weng J.-K."/>
        </authorList>
    </citation>
    <scope>NUCLEOTIDE SEQUENCE</scope>
    <source>
        <strain evidence="1">TRF0915ILg1</strain>
        <tissue evidence="1">Whole body</tissue>
    </source>
</reference>
<proteinExistence type="predicted"/>
<dbReference type="Proteomes" id="UP000801492">
    <property type="component" value="Unassembled WGS sequence"/>
</dbReference>
<evidence type="ECO:0000313" key="1">
    <source>
        <dbReference type="EMBL" id="KAF2892535.1"/>
    </source>
</evidence>
<organism evidence="1 2">
    <name type="scientific">Ignelater luminosus</name>
    <name type="common">Cucubano</name>
    <name type="synonym">Pyrophorus luminosus</name>
    <dbReference type="NCBI Taxonomy" id="2038154"/>
    <lineage>
        <taxon>Eukaryota</taxon>
        <taxon>Metazoa</taxon>
        <taxon>Ecdysozoa</taxon>
        <taxon>Arthropoda</taxon>
        <taxon>Hexapoda</taxon>
        <taxon>Insecta</taxon>
        <taxon>Pterygota</taxon>
        <taxon>Neoptera</taxon>
        <taxon>Endopterygota</taxon>
        <taxon>Coleoptera</taxon>
        <taxon>Polyphaga</taxon>
        <taxon>Elateriformia</taxon>
        <taxon>Elateroidea</taxon>
        <taxon>Elateridae</taxon>
        <taxon>Agrypninae</taxon>
        <taxon>Pyrophorini</taxon>
        <taxon>Ignelater</taxon>
    </lineage>
</organism>
<evidence type="ECO:0008006" key="3">
    <source>
        <dbReference type="Google" id="ProtNLM"/>
    </source>
</evidence>
<keyword evidence="2" id="KW-1185">Reference proteome</keyword>
<dbReference type="AlphaFoldDB" id="A0A8K0CS07"/>
<accession>A0A8K0CS07</accession>
<comment type="caution">
    <text evidence="1">The sequence shown here is derived from an EMBL/GenBank/DDBJ whole genome shotgun (WGS) entry which is preliminary data.</text>
</comment>
<dbReference type="PANTHER" id="PTHR45749:SF23">
    <property type="entry name" value="ZINC FINGER MYM-TYPE PROTEIN 1-LIKE"/>
    <property type="match status" value="1"/>
</dbReference>
<gene>
    <name evidence="1" type="ORF">ILUMI_13639</name>
</gene>
<dbReference type="EMBL" id="VTPC01008688">
    <property type="protein sequence ID" value="KAF2892535.1"/>
    <property type="molecule type" value="Genomic_DNA"/>
</dbReference>
<name>A0A8K0CS07_IGNLU</name>
<evidence type="ECO:0000313" key="2">
    <source>
        <dbReference type="Proteomes" id="UP000801492"/>
    </source>
</evidence>
<dbReference type="PANTHER" id="PTHR45749">
    <property type="match status" value="1"/>
</dbReference>
<sequence length="269" mass="31371">MVVGKESRGWIERHKENLLENLELMSYYDPVLREHLDKVETSQQLHQQLQVHYRSSDIQNELKDLCNRHVISLIESLESHEYSSKNKKSLLVWLTRKKNKSVIEKKLQQQLKNDTEYYHNVLKRVVAVVKYLSVSGLAFRGLKEILGSPHNGNFMGTLELLAEFDPFMREHIQQRELRPKPFISHLSKTVYEQIIEIMGKQVIRRVTAEIISDDAKYYSIVVDSTPELCHNDQLATDIVLMENCMKDVQLSSKSVVTVACLYSMSYKNF</sequence>
<protein>
    <recommendedName>
        <fullName evidence="3">DUF4371 domain-containing protein</fullName>
    </recommendedName>
</protein>